<dbReference type="Proteomes" id="UP001488838">
    <property type="component" value="Unassembled WGS sequence"/>
</dbReference>
<accession>A0AAW0HDC7</accession>
<evidence type="ECO:0000313" key="2">
    <source>
        <dbReference type="Proteomes" id="UP001488838"/>
    </source>
</evidence>
<comment type="caution">
    <text evidence="1">The sequence shown here is derived from an EMBL/GenBank/DDBJ whole genome shotgun (WGS) entry which is preliminary data.</text>
</comment>
<dbReference type="AlphaFoldDB" id="A0AAW0HDC7"/>
<name>A0AAW0HDC7_MYOGA</name>
<organism evidence="1 2">
    <name type="scientific">Myodes glareolus</name>
    <name type="common">Bank vole</name>
    <name type="synonym">Clethrionomys glareolus</name>
    <dbReference type="NCBI Taxonomy" id="447135"/>
    <lineage>
        <taxon>Eukaryota</taxon>
        <taxon>Metazoa</taxon>
        <taxon>Chordata</taxon>
        <taxon>Craniata</taxon>
        <taxon>Vertebrata</taxon>
        <taxon>Euteleostomi</taxon>
        <taxon>Mammalia</taxon>
        <taxon>Eutheria</taxon>
        <taxon>Euarchontoglires</taxon>
        <taxon>Glires</taxon>
        <taxon>Rodentia</taxon>
        <taxon>Myomorpha</taxon>
        <taxon>Muroidea</taxon>
        <taxon>Cricetidae</taxon>
        <taxon>Arvicolinae</taxon>
        <taxon>Myodes</taxon>
    </lineage>
</organism>
<protein>
    <submittedName>
        <fullName evidence="1">Uncharacterized protein</fullName>
    </submittedName>
</protein>
<sequence>MKIVERQNSCLFSVSRDYKGSQGTGLDHSNTRIETPKGNFSGYTTNSFGLHFALTEGPLLATVNFAVYCHGMFSHLPETHKPEIINVLSGSFGLDLRNLMHIRSSKKKIIPSYMSADLSDFLEPQRKSLCPHHPCILHAGKVSATWKAPSSALSACSLASTSPTVPLKCYGILNIRNDLRGPQSPHLQKPPPPPLSSPWEEHLHIRNVINLDTLTPQNHSSFTVKTASFEEDTSVNVSGYLHNFGFSIFSVVHEKLTN</sequence>
<keyword evidence="2" id="KW-1185">Reference proteome</keyword>
<evidence type="ECO:0000313" key="1">
    <source>
        <dbReference type="EMBL" id="KAK7800182.1"/>
    </source>
</evidence>
<proteinExistence type="predicted"/>
<reference evidence="1 2" key="1">
    <citation type="journal article" date="2023" name="bioRxiv">
        <title>Conserved and derived expression patterns and positive selection on dental genes reveal complex evolutionary context of ever-growing rodent molars.</title>
        <authorList>
            <person name="Calamari Z.T."/>
            <person name="Song A."/>
            <person name="Cohen E."/>
            <person name="Akter M."/>
            <person name="Roy R.D."/>
            <person name="Hallikas O."/>
            <person name="Christensen M.M."/>
            <person name="Li P."/>
            <person name="Marangoni P."/>
            <person name="Jernvall J."/>
            <person name="Klein O.D."/>
        </authorList>
    </citation>
    <scope>NUCLEOTIDE SEQUENCE [LARGE SCALE GENOMIC DNA]</scope>
    <source>
        <strain evidence="1">V071</strain>
    </source>
</reference>
<dbReference type="EMBL" id="JBBHLL010000567">
    <property type="protein sequence ID" value="KAK7800182.1"/>
    <property type="molecule type" value="Genomic_DNA"/>
</dbReference>
<gene>
    <name evidence="1" type="ORF">U0070_024450</name>
</gene>